<dbReference type="PANTHER" id="PTHR31973:SF195">
    <property type="entry name" value="MUDR FAMILY TRANSPOSASE"/>
    <property type="match status" value="1"/>
</dbReference>
<protein>
    <recommendedName>
        <fullName evidence="2">Transposase MuDR plant domain-containing protein</fullName>
    </recommendedName>
</protein>
<name>A0AAE0B4B7_9ROSI</name>
<evidence type="ECO:0000256" key="1">
    <source>
        <dbReference type="SAM" id="MobiDB-lite"/>
    </source>
</evidence>
<evidence type="ECO:0000313" key="4">
    <source>
        <dbReference type="Proteomes" id="UP001281410"/>
    </source>
</evidence>
<proteinExistence type="predicted"/>
<comment type="caution">
    <text evidence="3">The sequence shown here is derived from an EMBL/GenBank/DDBJ whole genome shotgun (WGS) entry which is preliminary data.</text>
</comment>
<gene>
    <name evidence="3" type="ORF">Dsin_000900</name>
</gene>
<dbReference type="EMBL" id="JANJYJ010000001">
    <property type="protein sequence ID" value="KAK3229019.1"/>
    <property type="molecule type" value="Genomic_DNA"/>
</dbReference>
<dbReference type="Proteomes" id="UP001281410">
    <property type="component" value="Unassembled WGS sequence"/>
</dbReference>
<feature type="domain" description="Transposase MuDR plant" evidence="2">
    <location>
        <begin position="215"/>
        <end position="269"/>
    </location>
</feature>
<dbReference type="InterPro" id="IPR004332">
    <property type="entry name" value="Transposase_MuDR"/>
</dbReference>
<dbReference type="PANTHER" id="PTHR31973">
    <property type="entry name" value="POLYPROTEIN, PUTATIVE-RELATED"/>
    <property type="match status" value="1"/>
</dbReference>
<sequence>MKSFRLAINYNGRWDNLDYVDGELIGELVENKLSYNELVEKTYRLTGIDRNIYDIILYRVIKLRSRWTKYRLKRDNDIDFVFYDDSPIKEIYVDVEKRVDEGGDGHVHKLSPLFFEYDNVGCYTVDSDTEDEKPNDNDYPSSPDDTFVRVEQGASVEDGIGGTKICGGARGVTFGGPSHEPFPIAPSCWILPCAGRYSFNTTPATSTSQEGPFFMGQVFEDKHKLKIELGLYAMRERFDIRVRRSKKYRFEAACKDINCQFTIEAVRKEHCMFWHVKKFIRTHTCEGDVYGGQFQAASANVIGQLYASKLSSGANICPKDIIRDIREKHGVELLYTKAWKATQHARSTVYGKADE</sequence>
<keyword evidence="4" id="KW-1185">Reference proteome</keyword>
<organism evidence="3 4">
    <name type="scientific">Dipteronia sinensis</name>
    <dbReference type="NCBI Taxonomy" id="43782"/>
    <lineage>
        <taxon>Eukaryota</taxon>
        <taxon>Viridiplantae</taxon>
        <taxon>Streptophyta</taxon>
        <taxon>Embryophyta</taxon>
        <taxon>Tracheophyta</taxon>
        <taxon>Spermatophyta</taxon>
        <taxon>Magnoliopsida</taxon>
        <taxon>eudicotyledons</taxon>
        <taxon>Gunneridae</taxon>
        <taxon>Pentapetalae</taxon>
        <taxon>rosids</taxon>
        <taxon>malvids</taxon>
        <taxon>Sapindales</taxon>
        <taxon>Sapindaceae</taxon>
        <taxon>Hippocastanoideae</taxon>
        <taxon>Acereae</taxon>
        <taxon>Dipteronia</taxon>
    </lineage>
</organism>
<reference evidence="3" key="1">
    <citation type="journal article" date="2023" name="Plant J.">
        <title>Genome sequences and population genomics provide insights into the demographic history, inbreeding, and mutation load of two 'living fossil' tree species of Dipteronia.</title>
        <authorList>
            <person name="Feng Y."/>
            <person name="Comes H.P."/>
            <person name="Chen J."/>
            <person name="Zhu S."/>
            <person name="Lu R."/>
            <person name="Zhang X."/>
            <person name="Li P."/>
            <person name="Qiu J."/>
            <person name="Olsen K.M."/>
            <person name="Qiu Y."/>
        </authorList>
    </citation>
    <scope>NUCLEOTIDE SEQUENCE</scope>
    <source>
        <strain evidence="3">NBL</strain>
    </source>
</reference>
<evidence type="ECO:0000313" key="3">
    <source>
        <dbReference type="EMBL" id="KAK3229019.1"/>
    </source>
</evidence>
<feature type="region of interest" description="Disordered" evidence="1">
    <location>
        <begin position="126"/>
        <end position="146"/>
    </location>
</feature>
<dbReference type="Pfam" id="PF03108">
    <property type="entry name" value="DBD_Tnp_Mut"/>
    <property type="match status" value="1"/>
</dbReference>
<evidence type="ECO:0000259" key="2">
    <source>
        <dbReference type="Pfam" id="PF03108"/>
    </source>
</evidence>
<dbReference type="AlphaFoldDB" id="A0AAE0B4B7"/>
<accession>A0AAE0B4B7</accession>